<sequence length="422" mass="43786">MPGTTDPRTHVTFSLPRALRRSTSQTPADPVADVELQNAPGPAAAAPTAPGRGRSVVRLGALAAAAVVLVTGSVAVARAHKTVTLDIDGEVVQVGTFAGSVEGLLDDRGVDVGSRDVVAPDLGAELDSGDEIVVRHAHALRVLADGEETTVWTTALTADEALEALAARGSDVRLVPSRSTGGTRPDLSLRLRPDGPVDVVVDGRTERVADGSVGVEAMFADLGISLAARDRVTISPAATPGAAMTVLVQRVVVREVPSTSEVPFDTVTQASAELYRGESRTVTTGVPGELRRVHRVVMVDGVEESRQLLEERLTREPVTAVVHEGTRARPARTSTGGGAVVLDGGVWDALARCESGGNPGAISASGKYYGLFQFSLSTWQAMGGSGLPSDAPASEQLQRAQALQARSGWGQWPACARSLGLL</sequence>
<dbReference type="SMART" id="SM01208">
    <property type="entry name" value="G5"/>
    <property type="match status" value="1"/>
</dbReference>
<dbReference type="Proteomes" id="UP000321484">
    <property type="component" value="Unassembled WGS sequence"/>
</dbReference>
<feature type="domain" description="G5" evidence="4">
    <location>
        <begin position="248"/>
        <end position="328"/>
    </location>
</feature>
<gene>
    <name evidence="5" type="primary">rpf2</name>
    <name evidence="5" type="ORF">AFE02nite_14720</name>
</gene>
<reference evidence="5 6" key="1">
    <citation type="submission" date="2019-07" db="EMBL/GenBank/DDBJ databases">
        <title>Whole genome shotgun sequence of Actinotalea fermentans NBRC 105374.</title>
        <authorList>
            <person name="Hosoyama A."/>
            <person name="Uohara A."/>
            <person name="Ohji S."/>
            <person name="Ichikawa N."/>
        </authorList>
    </citation>
    <scope>NUCLEOTIDE SEQUENCE [LARGE SCALE GENOMIC DNA]</scope>
    <source>
        <strain evidence="5 6">NBRC 105374</strain>
    </source>
</reference>
<dbReference type="SUPFAM" id="SSF53955">
    <property type="entry name" value="Lysozyme-like"/>
    <property type="match status" value="1"/>
</dbReference>
<dbReference type="Pfam" id="PF06737">
    <property type="entry name" value="Transglycosylas"/>
    <property type="match status" value="1"/>
</dbReference>
<evidence type="ECO:0000256" key="3">
    <source>
        <dbReference type="ARBA" id="ARBA00022801"/>
    </source>
</evidence>
<dbReference type="AlphaFoldDB" id="A0A511YX20"/>
<keyword evidence="2" id="KW-0732">Signal</keyword>
<organism evidence="5 6">
    <name type="scientific">Actinotalea fermentans</name>
    <dbReference type="NCBI Taxonomy" id="43671"/>
    <lineage>
        <taxon>Bacteria</taxon>
        <taxon>Bacillati</taxon>
        <taxon>Actinomycetota</taxon>
        <taxon>Actinomycetes</taxon>
        <taxon>Micrococcales</taxon>
        <taxon>Cellulomonadaceae</taxon>
        <taxon>Actinotalea</taxon>
    </lineage>
</organism>
<proteinExistence type="inferred from homology"/>
<keyword evidence="3" id="KW-0378">Hydrolase</keyword>
<evidence type="ECO:0000256" key="2">
    <source>
        <dbReference type="ARBA" id="ARBA00022729"/>
    </source>
</evidence>
<comment type="similarity">
    <text evidence="1">Belongs to the transglycosylase family. Rpf subfamily.</text>
</comment>
<dbReference type="InterPro" id="IPR023346">
    <property type="entry name" value="Lysozyme-like_dom_sf"/>
</dbReference>
<dbReference type="GO" id="GO:0016787">
    <property type="term" value="F:hydrolase activity"/>
    <property type="evidence" value="ECO:0007669"/>
    <property type="project" value="UniProtKB-KW"/>
</dbReference>
<dbReference type="Pfam" id="PF07501">
    <property type="entry name" value="G5"/>
    <property type="match status" value="1"/>
</dbReference>
<dbReference type="InterPro" id="IPR010618">
    <property type="entry name" value="RPF"/>
</dbReference>
<dbReference type="Pfam" id="PF03990">
    <property type="entry name" value="DUF348"/>
    <property type="match status" value="3"/>
</dbReference>
<dbReference type="CDD" id="cd13925">
    <property type="entry name" value="RPF"/>
    <property type="match status" value="1"/>
</dbReference>
<keyword evidence="6" id="KW-1185">Reference proteome</keyword>
<accession>A0A511YX20</accession>
<dbReference type="PROSITE" id="PS51109">
    <property type="entry name" value="G5"/>
    <property type="match status" value="1"/>
</dbReference>
<evidence type="ECO:0000313" key="6">
    <source>
        <dbReference type="Proteomes" id="UP000321484"/>
    </source>
</evidence>
<dbReference type="InterPro" id="IPR011098">
    <property type="entry name" value="G5_dom"/>
</dbReference>
<comment type="caution">
    <text evidence="5">The sequence shown here is derived from an EMBL/GenBank/DDBJ whole genome shotgun (WGS) entry which is preliminary data.</text>
</comment>
<dbReference type="InterPro" id="IPR007137">
    <property type="entry name" value="DUF348"/>
</dbReference>
<dbReference type="EMBL" id="BJYK01000004">
    <property type="protein sequence ID" value="GEN79738.1"/>
    <property type="molecule type" value="Genomic_DNA"/>
</dbReference>
<dbReference type="Gene3D" id="2.20.230.10">
    <property type="entry name" value="Resuscitation-promoting factor rpfb"/>
    <property type="match status" value="1"/>
</dbReference>
<dbReference type="Gene3D" id="1.10.530.10">
    <property type="match status" value="1"/>
</dbReference>
<evidence type="ECO:0000313" key="5">
    <source>
        <dbReference type="EMBL" id="GEN79738.1"/>
    </source>
</evidence>
<evidence type="ECO:0000256" key="1">
    <source>
        <dbReference type="ARBA" id="ARBA00010830"/>
    </source>
</evidence>
<name>A0A511YX20_9CELL</name>
<protein>
    <submittedName>
        <fullName evidence="5">Resuscitation-promoting factor Rpf2</fullName>
    </submittedName>
</protein>
<evidence type="ECO:0000259" key="4">
    <source>
        <dbReference type="PROSITE" id="PS51109"/>
    </source>
</evidence>